<dbReference type="EMBL" id="MT142840">
    <property type="protein sequence ID" value="QJA89356.1"/>
    <property type="molecule type" value="Genomic_DNA"/>
</dbReference>
<name>A0A6M3L3V2_9ZZZZ</name>
<protein>
    <submittedName>
        <fullName evidence="2">Uncharacterized protein</fullName>
    </submittedName>
</protein>
<dbReference type="AlphaFoldDB" id="A0A6M3L3V2"/>
<accession>A0A6M3L3V2</accession>
<feature type="compositionally biased region" description="Basic residues" evidence="1">
    <location>
        <begin position="1"/>
        <end position="29"/>
    </location>
</feature>
<gene>
    <name evidence="2" type="ORF">MM415B02564_0019</name>
</gene>
<proteinExistence type="predicted"/>
<organism evidence="2">
    <name type="scientific">viral metagenome</name>
    <dbReference type="NCBI Taxonomy" id="1070528"/>
    <lineage>
        <taxon>unclassified sequences</taxon>
        <taxon>metagenomes</taxon>
        <taxon>organismal metagenomes</taxon>
    </lineage>
</organism>
<reference evidence="2" key="1">
    <citation type="submission" date="2020-03" db="EMBL/GenBank/DDBJ databases">
        <title>The deep terrestrial virosphere.</title>
        <authorList>
            <person name="Holmfeldt K."/>
            <person name="Nilsson E."/>
            <person name="Simone D."/>
            <person name="Lopez-Fernandez M."/>
            <person name="Wu X."/>
            <person name="de Brujin I."/>
            <person name="Lundin D."/>
            <person name="Andersson A."/>
            <person name="Bertilsson S."/>
            <person name="Dopson M."/>
        </authorList>
    </citation>
    <scope>NUCLEOTIDE SEQUENCE</scope>
    <source>
        <strain evidence="2">MM415B02564</strain>
    </source>
</reference>
<feature type="region of interest" description="Disordered" evidence="1">
    <location>
        <begin position="1"/>
        <end position="31"/>
    </location>
</feature>
<sequence length="78" mass="9214">MGKGHRDNHRARKKRGSIAFTKKSKRRHSRDFTGSWEIEFECGKFEYVPWASSSDIRDVSIKKHSLCTCQPIRYVKQK</sequence>
<evidence type="ECO:0000256" key="1">
    <source>
        <dbReference type="SAM" id="MobiDB-lite"/>
    </source>
</evidence>
<evidence type="ECO:0000313" key="2">
    <source>
        <dbReference type="EMBL" id="QJA89356.1"/>
    </source>
</evidence>